<evidence type="ECO:0000313" key="1">
    <source>
        <dbReference type="EMBL" id="EGY78664.1"/>
    </source>
</evidence>
<organism evidence="1 2">
    <name type="scientific">Peptoniphilus indolicus ATCC 29427</name>
    <dbReference type="NCBI Taxonomy" id="997350"/>
    <lineage>
        <taxon>Bacteria</taxon>
        <taxon>Bacillati</taxon>
        <taxon>Bacillota</taxon>
        <taxon>Tissierellia</taxon>
        <taxon>Tissierellales</taxon>
        <taxon>Peptoniphilaceae</taxon>
        <taxon>Peptoniphilus</taxon>
    </lineage>
</organism>
<comment type="caution">
    <text evidence="1">The sequence shown here is derived from an EMBL/GenBank/DDBJ whole genome shotgun (WGS) entry which is preliminary data.</text>
</comment>
<dbReference type="Proteomes" id="UP000003422">
    <property type="component" value="Unassembled WGS sequence"/>
</dbReference>
<proteinExistence type="predicted"/>
<dbReference type="PATRIC" id="fig|997350.3.peg.1613"/>
<sequence>MVVRKNRIKDYKDSFNVGGEGLKGRKIDGEMLQEFINNHFKSNLDFSESVGISYSHLYYILKEWVEISYKTMEKFEKIFSECGENINSFMYPEPLIMNGLEIKQIDVFKEDNLLCSITSKDIILRDDIKVECRPY</sequence>
<dbReference type="AlphaFoldDB" id="G4D5J8"/>
<dbReference type="InterPro" id="IPR010982">
    <property type="entry name" value="Lambda_DNA-bd_dom_sf"/>
</dbReference>
<protein>
    <submittedName>
        <fullName evidence="1">Uncharacterized protein</fullName>
    </submittedName>
</protein>
<accession>G4D5J8</accession>
<dbReference type="GO" id="GO:0003677">
    <property type="term" value="F:DNA binding"/>
    <property type="evidence" value="ECO:0007669"/>
    <property type="project" value="InterPro"/>
</dbReference>
<name>G4D5J8_9FIRM</name>
<keyword evidence="2" id="KW-1185">Reference proteome</keyword>
<dbReference type="SUPFAM" id="SSF47413">
    <property type="entry name" value="lambda repressor-like DNA-binding domains"/>
    <property type="match status" value="1"/>
</dbReference>
<reference evidence="1 2" key="1">
    <citation type="submission" date="2011-06" db="EMBL/GenBank/DDBJ databases">
        <authorList>
            <person name="Muzny D."/>
            <person name="Qin X."/>
            <person name="Deng J."/>
            <person name="Jiang H."/>
            <person name="Liu Y."/>
            <person name="Qu J."/>
            <person name="Song X.-Z."/>
            <person name="Zhang L."/>
            <person name="Thornton R."/>
            <person name="Coyle M."/>
            <person name="Francisco L."/>
            <person name="Jackson L."/>
            <person name="Javaid M."/>
            <person name="Korchina V."/>
            <person name="Kovar C."/>
            <person name="Mata R."/>
            <person name="Mathew T."/>
            <person name="Ngo R."/>
            <person name="Nguyen L."/>
            <person name="Nguyen N."/>
            <person name="Okwuonu G."/>
            <person name="Ongeri F."/>
            <person name="Pham C."/>
            <person name="Simmons D."/>
            <person name="Wilczek-Boney K."/>
            <person name="Hale W."/>
            <person name="Jakkamsetti A."/>
            <person name="Pham P."/>
            <person name="Ruth R."/>
            <person name="San Lucas F."/>
            <person name="Warren J."/>
            <person name="Zhang J."/>
            <person name="Zhao Z."/>
            <person name="Zhou C."/>
            <person name="Zhu D."/>
            <person name="Lee S."/>
            <person name="Bess C."/>
            <person name="Blankenburg K."/>
            <person name="Forbes L."/>
            <person name="Fu Q."/>
            <person name="Gubbala S."/>
            <person name="Hirani K."/>
            <person name="Jayaseelan J.C."/>
            <person name="Lara F."/>
            <person name="Munidasa M."/>
            <person name="Palculict T."/>
            <person name="Patil S."/>
            <person name="Pu L.-L."/>
            <person name="Saada N."/>
            <person name="Tang L."/>
            <person name="Weissenberger G."/>
            <person name="Zhu Y."/>
            <person name="Hemphill L."/>
            <person name="Shang Y."/>
            <person name="Youmans B."/>
            <person name="Ayvaz T."/>
            <person name="Ross M."/>
            <person name="Santibanez J."/>
            <person name="Aqrawi P."/>
            <person name="Gross S."/>
            <person name="Joshi V."/>
            <person name="Fowler G."/>
            <person name="Nazareth L."/>
            <person name="Reid J."/>
            <person name="Worley K."/>
            <person name="Petrosino J."/>
            <person name="Highlander S."/>
            <person name="Gibbs R."/>
        </authorList>
    </citation>
    <scope>NUCLEOTIDE SEQUENCE [LARGE SCALE GENOMIC DNA]</scope>
    <source>
        <strain evidence="1 2">ATCC 29427</strain>
    </source>
</reference>
<dbReference type="eggNOG" id="ENOG5030GJ4">
    <property type="taxonomic scope" value="Bacteria"/>
</dbReference>
<dbReference type="STRING" id="997350.HMPREF9129_1678"/>
<dbReference type="EMBL" id="AGBB01000163">
    <property type="protein sequence ID" value="EGY78664.1"/>
    <property type="molecule type" value="Genomic_DNA"/>
</dbReference>
<gene>
    <name evidence="1" type="ORF">HMPREF9129_1678</name>
</gene>
<evidence type="ECO:0000313" key="2">
    <source>
        <dbReference type="Proteomes" id="UP000003422"/>
    </source>
</evidence>
<dbReference type="HOGENOM" id="CLU_1883801_0_0_9"/>